<sequence>MPWRAMSIIPLLVDAPTKIPIAATIKTVRNFPALAPTAGLKKFTASLATPTERSNVAKTKRNTKIPR</sequence>
<proteinExistence type="predicted"/>
<dbReference type="EMBL" id="AMCI01004620">
    <property type="protein sequence ID" value="EJW97730.1"/>
    <property type="molecule type" value="Genomic_DNA"/>
</dbReference>
<comment type="caution">
    <text evidence="1">The sequence shown here is derived from an EMBL/GenBank/DDBJ whole genome shotgun (WGS) entry which is preliminary data.</text>
</comment>
<accession>J9CCP7</accession>
<dbReference type="AlphaFoldDB" id="J9CCP7"/>
<gene>
    <name evidence="1" type="ORF">EVA_14161</name>
</gene>
<organism evidence="1">
    <name type="scientific">gut metagenome</name>
    <dbReference type="NCBI Taxonomy" id="749906"/>
    <lineage>
        <taxon>unclassified sequences</taxon>
        <taxon>metagenomes</taxon>
        <taxon>organismal metagenomes</taxon>
    </lineage>
</organism>
<evidence type="ECO:0000313" key="1">
    <source>
        <dbReference type="EMBL" id="EJW97730.1"/>
    </source>
</evidence>
<protein>
    <submittedName>
        <fullName evidence="1">Uncharacterized protein</fullName>
    </submittedName>
</protein>
<reference evidence="1" key="1">
    <citation type="journal article" date="2012" name="PLoS ONE">
        <title>Gene sets for utilization of primary and secondary nutrition supplies in the distal gut of endangered iberian lynx.</title>
        <authorList>
            <person name="Alcaide M."/>
            <person name="Messina E."/>
            <person name="Richter M."/>
            <person name="Bargiela R."/>
            <person name="Peplies J."/>
            <person name="Huws S.A."/>
            <person name="Newbold C.J."/>
            <person name="Golyshin P.N."/>
            <person name="Simon M.A."/>
            <person name="Lopez G."/>
            <person name="Yakimov M.M."/>
            <person name="Ferrer M."/>
        </authorList>
    </citation>
    <scope>NUCLEOTIDE SEQUENCE</scope>
</reference>
<name>J9CCP7_9ZZZZ</name>